<reference evidence="2 3" key="1">
    <citation type="submission" date="2018-09" db="EMBL/GenBank/DDBJ databases">
        <authorList>
            <person name="Zhu H."/>
        </authorList>
    </citation>
    <scope>NUCLEOTIDE SEQUENCE [LARGE SCALE GENOMIC DNA]</scope>
    <source>
        <strain evidence="2 3">K1S02-6</strain>
    </source>
</reference>
<evidence type="ECO:0000313" key="3">
    <source>
        <dbReference type="Proteomes" id="UP000284021"/>
    </source>
</evidence>
<proteinExistence type="predicted"/>
<dbReference type="EMBL" id="QYUR01000003">
    <property type="protein sequence ID" value="RJG10905.1"/>
    <property type="molecule type" value="Genomic_DNA"/>
</dbReference>
<keyword evidence="2" id="KW-0255">Endonuclease</keyword>
<evidence type="ECO:0000259" key="1">
    <source>
        <dbReference type="Pfam" id="PF13392"/>
    </source>
</evidence>
<feature type="domain" description="HNH nuclease" evidence="1">
    <location>
        <begin position="115"/>
        <end position="158"/>
    </location>
</feature>
<organism evidence="2 3">
    <name type="scientific">Pseudomonas cavernicola</name>
    <dbReference type="NCBI Taxonomy" id="2320866"/>
    <lineage>
        <taxon>Bacteria</taxon>
        <taxon>Pseudomonadati</taxon>
        <taxon>Pseudomonadota</taxon>
        <taxon>Gammaproteobacteria</taxon>
        <taxon>Pseudomonadales</taxon>
        <taxon>Pseudomonadaceae</taxon>
        <taxon>Pseudomonas</taxon>
    </lineage>
</organism>
<protein>
    <submittedName>
        <fullName evidence="2">HNH endonuclease</fullName>
    </submittedName>
</protein>
<dbReference type="Proteomes" id="UP000284021">
    <property type="component" value="Unassembled WGS sequence"/>
</dbReference>
<dbReference type="OrthoDB" id="441807at2"/>
<accession>A0A418XEG8</accession>
<dbReference type="InterPro" id="IPR003615">
    <property type="entry name" value="HNH_nuc"/>
</dbReference>
<keyword evidence="3" id="KW-1185">Reference proteome</keyword>
<dbReference type="AlphaFoldDB" id="A0A418XEG8"/>
<keyword evidence="2" id="KW-0540">Nuclease</keyword>
<keyword evidence="2" id="KW-0378">Hydrolase</keyword>
<name>A0A418XEG8_9PSED</name>
<dbReference type="Gene3D" id="3.90.75.10">
    <property type="entry name" value="Homing Intron 3 (I-ppo) Encoded Endonuclease, Chain A"/>
    <property type="match status" value="1"/>
</dbReference>
<dbReference type="RefSeq" id="WP_119955037.1">
    <property type="nucleotide sequence ID" value="NZ_QYUR01000003.1"/>
</dbReference>
<dbReference type="GO" id="GO:0004519">
    <property type="term" value="F:endonuclease activity"/>
    <property type="evidence" value="ECO:0007669"/>
    <property type="project" value="UniProtKB-KW"/>
</dbReference>
<sequence length="224" mass="25821">MKSHICQQCAKPFKRSRSVCKFCSQSCYTESLKRRISKECSLCGIEFEFAASYQKKGPVLFCSRACYESGRLDRRPLEDRFWEKVEKLGFDDCWIWQGAKAQGYGKIWLSGSVLGAHRVSYEIVHGPIPEDMQINHKCDVRDCVNPNHLYVGTAKENTQDMIERNRGGLFKPGELHHSAKLNNFQVMMIRASSERTKDLALAFGINPDHVTRLQRVERWKSLPE</sequence>
<evidence type="ECO:0000313" key="2">
    <source>
        <dbReference type="EMBL" id="RJG10905.1"/>
    </source>
</evidence>
<dbReference type="InterPro" id="IPR044925">
    <property type="entry name" value="His-Me_finger_sf"/>
</dbReference>
<gene>
    <name evidence="2" type="ORF">D3879_14585</name>
</gene>
<dbReference type="SUPFAM" id="SSF54060">
    <property type="entry name" value="His-Me finger endonucleases"/>
    <property type="match status" value="1"/>
</dbReference>
<dbReference type="InterPro" id="IPR044930">
    <property type="entry name" value="Homing_endonuclease_His-Me"/>
</dbReference>
<dbReference type="Pfam" id="PF13392">
    <property type="entry name" value="HNH_3"/>
    <property type="match status" value="1"/>
</dbReference>
<comment type="caution">
    <text evidence="2">The sequence shown here is derived from an EMBL/GenBank/DDBJ whole genome shotgun (WGS) entry which is preliminary data.</text>
</comment>